<sequence length="152" mass="15664">MPRSVVARYSMITMAALALSCAAGGAGAHPGTPDSVDQTPICPTGLSGHSELRHAPSATGQIDAVLLAASTRRPIAGGQIVLTGHDTCGDTIHRHLATDTSGRVSFRGLQPGHYTLTAYPSDSATHALATVEVELSVPARKILRFTVAAGRD</sequence>
<dbReference type="InterPro" id="IPR013784">
    <property type="entry name" value="Carb-bd-like_fold"/>
</dbReference>
<accession>A0ABV8L8I9</accession>
<dbReference type="EMBL" id="JBHSBA010000011">
    <property type="protein sequence ID" value="MFC4127187.1"/>
    <property type="molecule type" value="Genomic_DNA"/>
</dbReference>
<proteinExistence type="predicted"/>
<dbReference type="Proteomes" id="UP001595767">
    <property type="component" value="Unassembled WGS sequence"/>
</dbReference>
<feature type="signal peptide" evidence="1">
    <location>
        <begin position="1"/>
        <end position="28"/>
    </location>
</feature>
<dbReference type="PROSITE" id="PS51257">
    <property type="entry name" value="PROKAR_LIPOPROTEIN"/>
    <property type="match status" value="1"/>
</dbReference>
<evidence type="ECO:0000313" key="2">
    <source>
        <dbReference type="EMBL" id="MFC4127187.1"/>
    </source>
</evidence>
<protein>
    <submittedName>
        <fullName evidence="2">Carboxypeptidase-like regulatory domain-containing protein</fullName>
    </submittedName>
</protein>
<evidence type="ECO:0000256" key="1">
    <source>
        <dbReference type="SAM" id="SignalP"/>
    </source>
</evidence>
<name>A0ABV8L8I9_9NOCA</name>
<dbReference type="Gene3D" id="2.60.40.1120">
    <property type="entry name" value="Carboxypeptidase-like, regulatory domain"/>
    <property type="match status" value="1"/>
</dbReference>
<dbReference type="Pfam" id="PF13620">
    <property type="entry name" value="CarboxypepD_reg"/>
    <property type="match status" value="1"/>
</dbReference>
<dbReference type="RefSeq" id="WP_378552408.1">
    <property type="nucleotide sequence ID" value="NZ_JBHSBA010000011.1"/>
</dbReference>
<dbReference type="SUPFAM" id="SSF49452">
    <property type="entry name" value="Starch-binding domain-like"/>
    <property type="match status" value="1"/>
</dbReference>
<reference evidence="3" key="1">
    <citation type="journal article" date="2019" name="Int. J. Syst. Evol. Microbiol.">
        <title>The Global Catalogue of Microorganisms (GCM) 10K type strain sequencing project: providing services to taxonomists for standard genome sequencing and annotation.</title>
        <authorList>
            <consortium name="The Broad Institute Genomics Platform"/>
            <consortium name="The Broad Institute Genome Sequencing Center for Infectious Disease"/>
            <person name="Wu L."/>
            <person name="Ma J."/>
        </authorList>
    </citation>
    <scope>NUCLEOTIDE SEQUENCE [LARGE SCALE GENOMIC DNA]</scope>
    <source>
        <strain evidence="3">CGMCC 4.7204</strain>
    </source>
</reference>
<gene>
    <name evidence="2" type="ORF">ACFOW8_19840</name>
</gene>
<feature type="chain" id="PRO_5047342336" evidence="1">
    <location>
        <begin position="29"/>
        <end position="152"/>
    </location>
</feature>
<evidence type="ECO:0000313" key="3">
    <source>
        <dbReference type="Proteomes" id="UP001595767"/>
    </source>
</evidence>
<comment type="caution">
    <text evidence="2">The sequence shown here is derived from an EMBL/GenBank/DDBJ whole genome shotgun (WGS) entry which is preliminary data.</text>
</comment>
<keyword evidence="3" id="KW-1185">Reference proteome</keyword>
<keyword evidence="1" id="KW-0732">Signal</keyword>
<organism evidence="2 3">
    <name type="scientific">Nocardia rhizosphaerae</name>
    <dbReference type="NCBI Taxonomy" id="1691571"/>
    <lineage>
        <taxon>Bacteria</taxon>
        <taxon>Bacillati</taxon>
        <taxon>Actinomycetota</taxon>
        <taxon>Actinomycetes</taxon>
        <taxon>Mycobacteriales</taxon>
        <taxon>Nocardiaceae</taxon>
        <taxon>Nocardia</taxon>
    </lineage>
</organism>